<sequence>MISAFTLLPRLLAPIGMVVLRTAAPSRVYLSRPAKSYTSRMNMCFQWWWSNFEFYLVYFFPYIEYRDYKIIKIFSMKFFFKVEIIFNSSELYDDHVEYKNNERK</sequence>
<dbReference type="EMBL" id="CM004395">
    <property type="protein sequence ID" value="KAG8647077.1"/>
    <property type="molecule type" value="Genomic_DNA"/>
</dbReference>
<evidence type="ECO:0000313" key="1">
    <source>
        <dbReference type="EMBL" id="KAG8647077.1"/>
    </source>
</evidence>
<keyword evidence="2" id="KW-1185">Reference proteome</keyword>
<comment type="caution">
    <text evidence="1">The sequence shown here is derived from an EMBL/GenBank/DDBJ whole genome shotgun (WGS) entry which is preliminary data.</text>
</comment>
<name>A0ACB7H3D4_MANES</name>
<reference evidence="2" key="1">
    <citation type="journal article" date="2016" name="Nat. Biotechnol.">
        <title>Sequencing wild and cultivated cassava and related species reveals extensive interspecific hybridization and genetic diversity.</title>
        <authorList>
            <person name="Bredeson J.V."/>
            <person name="Lyons J.B."/>
            <person name="Prochnik S.E."/>
            <person name="Wu G.A."/>
            <person name="Ha C.M."/>
            <person name="Edsinger-Gonzales E."/>
            <person name="Grimwood J."/>
            <person name="Schmutz J."/>
            <person name="Rabbi I.Y."/>
            <person name="Egesi C."/>
            <person name="Nauluvula P."/>
            <person name="Lebot V."/>
            <person name="Ndunguru J."/>
            <person name="Mkamilo G."/>
            <person name="Bart R.S."/>
            <person name="Setter T.L."/>
            <person name="Gleadow R.M."/>
            <person name="Kulakow P."/>
            <person name="Ferguson M.E."/>
            <person name="Rounsley S."/>
            <person name="Rokhsar D.S."/>
        </authorList>
    </citation>
    <scope>NUCLEOTIDE SEQUENCE [LARGE SCALE GENOMIC DNA]</scope>
    <source>
        <strain evidence="2">cv. AM560-2</strain>
    </source>
</reference>
<dbReference type="Proteomes" id="UP000091857">
    <property type="component" value="Chromosome 9"/>
</dbReference>
<protein>
    <submittedName>
        <fullName evidence="1">Uncharacterized protein</fullName>
    </submittedName>
</protein>
<proteinExistence type="predicted"/>
<organism evidence="1 2">
    <name type="scientific">Manihot esculenta</name>
    <name type="common">Cassava</name>
    <name type="synonym">Jatropha manihot</name>
    <dbReference type="NCBI Taxonomy" id="3983"/>
    <lineage>
        <taxon>Eukaryota</taxon>
        <taxon>Viridiplantae</taxon>
        <taxon>Streptophyta</taxon>
        <taxon>Embryophyta</taxon>
        <taxon>Tracheophyta</taxon>
        <taxon>Spermatophyta</taxon>
        <taxon>Magnoliopsida</taxon>
        <taxon>eudicotyledons</taxon>
        <taxon>Gunneridae</taxon>
        <taxon>Pentapetalae</taxon>
        <taxon>rosids</taxon>
        <taxon>fabids</taxon>
        <taxon>Malpighiales</taxon>
        <taxon>Euphorbiaceae</taxon>
        <taxon>Crotonoideae</taxon>
        <taxon>Manihoteae</taxon>
        <taxon>Manihot</taxon>
    </lineage>
</organism>
<gene>
    <name evidence="1" type="ORF">MANES_09G058544v8</name>
</gene>
<evidence type="ECO:0000313" key="2">
    <source>
        <dbReference type="Proteomes" id="UP000091857"/>
    </source>
</evidence>
<accession>A0ACB7H3D4</accession>